<name>A0A8S2Y9B4_9BILA</name>
<protein>
    <submittedName>
        <fullName evidence="1">Uncharacterized protein</fullName>
    </submittedName>
</protein>
<proteinExistence type="predicted"/>
<dbReference type="AlphaFoldDB" id="A0A8S2Y9B4"/>
<organism evidence="1 2">
    <name type="scientific">Didymodactylos carnosus</name>
    <dbReference type="NCBI Taxonomy" id="1234261"/>
    <lineage>
        <taxon>Eukaryota</taxon>
        <taxon>Metazoa</taxon>
        <taxon>Spiralia</taxon>
        <taxon>Gnathifera</taxon>
        <taxon>Rotifera</taxon>
        <taxon>Eurotatoria</taxon>
        <taxon>Bdelloidea</taxon>
        <taxon>Philodinida</taxon>
        <taxon>Philodinidae</taxon>
        <taxon>Didymodactylos</taxon>
    </lineage>
</organism>
<sequence>MKAPSLRSALYIVEDAENDNKSKLKLFFKALVKGVKSDSCMNTLKRFQISPSTLTEHDEILIFDCFNSMMHNKYYNQKSQNKFCDKWLPKYEYILHELVTTIPLQFHTVKYVIVNLMLMQRSMDNMLSVLIPNFSI</sequence>
<dbReference type="EMBL" id="CAJOBA010107501">
    <property type="protein sequence ID" value="CAF4542729.1"/>
    <property type="molecule type" value="Genomic_DNA"/>
</dbReference>
<reference evidence="1" key="1">
    <citation type="submission" date="2021-02" db="EMBL/GenBank/DDBJ databases">
        <authorList>
            <person name="Nowell W R."/>
        </authorList>
    </citation>
    <scope>NUCLEOTIDE SEQUENCE</scope>
</reference>
<evidence type="ECO:0000313" key="1">
    <source>
        <dbReference type="EMBL" id="CAF4542729.1"/>
    </source>
</evidence>
<gene>
    <name evidence="1" type="ORF">TMI583_LOCUS49408</name>
</gene>
<accession>A0A8S2Y9B4</accession>
<dbReference type="Proteomes" id="UP000682733">
    <property type="component" value="Unassembled WGS sequence"/>
</dbReference>
<comment type="caution">
    <text evidence="1">The sequence shown here is derived from an EMBL/GenBank/DDBJ whole genome shotgun (WGS) entry which is preliminary data.</text>
</comment>
<evidence type="ECO:0000313" key="2">
    <source>
        <dbReference type="Proteomes" id="UP000682733"/>
    </source>
</evidence>